<name>A0A4Y7SQA5_COPMI</name>
<dbReference type="Proteomes" id="UP000298030">
    <property type="component" value="Unassembled WGS sequence"/>
</dbReference>
<keyword evidence="1" id="KW-0732">Signal</keyword>
<keyword evidence="3" id="KW-1185">Reference proteome</keyword>
<feature type="signal peptide" evidence="1">
    <location>
        <begin position="1"/>
        <end position="19"/>
    </location>
</feature>
<proteinExistence type="predicted"/>
<sequence>MFSCLSGTWVLLELELITAQWRKLIFRSMHGISSVFSLVRSDPCPRKKGTLGPGAFLGRKGGRRAGTRRDVTCWAVLKGAGAGRRVSGKGNGREMTWEWPRLSVGLLSDRTGAESRQKISFLVLSSPPPLPLRLDGRPPLQAPLPALSSV</sequence>
<evidence type="ECO:0000313" key="3">
    <source>
        <dbReference type="Proteomes" id="UP000298030"/>
    </source>
</evidence>
<reference evidence="2 3" key="1">
    <citation type="journal article" date="2019" name="Nat. Ecol. Evol.">
        <title>Megaphylogeny resolves global patterns of mushroom evolution.</title>
        <authorList>
            <person name="Varga T."/>
            <person name="Krizsan K."/>
            <person name="Foldi C."/>
            <person name="Dima B."/>
            <person name="Sanchez-Garcia M."/>
            <person name="Sanchez-Ramirez S."/>
            <person name="Szollosi G.J."/>
            <person name="Szarkandi J.G."/>
            <person name="Papp V."/>
            <person name="Albert L."/>
            <person name="Andreopoulos W."/>
            <person name="Angelini C."/>
            <person name="Antonin V."/>
            <person name="Barry K.W."/>
            <person name="Bougher N.L."/>
            <person name="Buchanan P."/>
            <person name="Buyck B."/>
            <person name="Bense V."/>
            <person name="Catcheside P."/>
            <person name="Chovatia M."/>
            <person name="Cooper J."/>
            <person name="Damon W."/>
            <person name="Desjardin D."/>
            <person name="Finy P."/>
            <person name="Geml J."/>
            <person name="Haridas S."/>
            <person name="Hughes K."/>
            <person name="Justo A."/>
            <person name="Karasinski D."/>
            <person name="Kautmanova I."/>
            <person name="Kiss B."/>
            <person name="Kocsube S."/>
            <person name="Kotiranta H."/>
            <person name="LaButti K.M."/>
            <person name="Lechner B.E."/>
            <person name="Liimatainen K."/>
            <person name="Lipzen A."/>
            <person name="Lukacs Z."/>
            <person name="Mihaltcheva S."/>
            <person name="Morgado L.N."/>
            <person name="Niskanen T."/>
            <person name="Noordeloos M.E."/>
            <person name="Ohm R.A."/>
            <person name="Ortiz-Santana B."/>
            <person name="Ovrebo C."/>
            <person name="Racz N."/>
            <person name="Riley R."/>
            <person name="Savchenko A."/>
            <person name="Shiryaev A."/>
            <person name="Soop K."/>
            <person name="Spirin V."/>
            <person name="Szebenyi C."/>
            <person name="Tomsovsky M."/>
            <person name="Tulloss R.E."/>
            <person name="Uehling J."/>
            <person name="Grigoriev I.V."/>
            <person name="Vagvolgyi C."/>
            <person name="Papp T."/>
            <person name="Martin F.M."/>
            <person name="Miettinen O."/>
            <person name="Hibbett D.S."/>
            <person name="Nagy L.G."/>
        </authorList>
    </citation>
    <scope>NUCLEOTIDE SEQUENCE [LARGE SCALE GENOMIC DNA]</scope>
    <source>
        <strain evidence="2 3">FP101781</strain>
    </source>
</reference>
<protein>
    <submittedName>
        <fullName evidence="2">Uncharacterized protein</fullName>
    </submittedName>
</protein>
<evidence type="ECO:0000256" key="1">
    <source>
        <dbReference type="SAM" id="SignalP"/>
    </source>
</evidence>
<accession>A0A4Y7SQA5</accession>
<gene>
    <name evidence="2" type="ORF">FA13DRAFT_1393864</name>
</gene>
<dbReference type="AlphaFoldDB" id="A0A4Y7SQA5"/>
<feature type="chain" id="PRO_5021208630" evidence="1">
    <location>
        <begin position="20"/>
        <end position="150"/>
    </location>
</feature>
<organism evidence="2 3">
    <name type="scientific">Coprinellus micaceus</name>
    <name type="common">Glistening ink-cap mushroom</name>
    <name type="synonym">Coprinus micaceus</name>
    <dbReference type="NCBI Taxonomy" id="71717"/>
    <lineage>
        <taxon>Eukaryota</taxon>
        <taxon>Fungi</taxon>
        <taxon>Dikarya</taxon>
        <taxon>Basidiomycota</taxon>
        <taxon>Agaricomycotina</taxon>
        <taxon>Agaricomycetes</taxon>
        <taxon>Agaricomycetidae</taxon>
        <taxon>Agaricales</taxon>
        <taxon>Agaricineae</taxon>
        <taxon>Psathyrellaceae</taxon>
        <taxon>Coprinellus</taxon>
    </lineage>
</organism>
<comment type="caution">
    <text evidence="2">The sequence shown here is derived from an EMBL/GenBank/DDBJ whole genome shotgun (WGS) entry which is preliminary data.</text>
</comment>
<evidence type="ECO:0000313" key="2">
    <source>
        <dbReference type="EMBL" id="TEB24036.1"/>
    </source>
</evidence>
<dbReference type="EMBL" id="QPFP01000071">
    <property type="protein sequence ID" value="TEB24036.1"/>
    <property type="molecule type" value="Genomic_DNA"/>
</dbReference>